<evidence type="ECO:0000256" key="1">
    <source>
        <dbReference type="SAM" id="Phobius"/>
    </source>
</evidence>
<dbReference type="AlphaFoldDB" id="A0A3M7Q116"/>
<organism evidence="2 3">
    <name type="scientific">Brachionus plicatilis</name>
    <name type="common">Marine rotifer</name>
    <name type="synonym">Brachionus muelleri</name>
    <dbReference type="NCBI Taxonomy" id="10195"/>
    <lineage>
        <taxon>Eukaryota</taxon>
        <taxon>Metazoa</taxon>
        <taxon>Spiralia</taxon>
        <taxon>Gnathifera</taxon>
        <taxon>Rotifera</taxon>
        <taxon>Eurotatoria</taxon>
        <taxon>Monogononta</taxon>
        <taxon>Pseudotrocha</taxon>
        <taxon>Ploima</taxon>
        <taxon>Brachionidae</taxon>
        <taxon>Brachionus</taxon>
    </lineage>
</organism>
<keyword evidence="3" id="KW-1185">Reference proteome</keyword>
<proteinExistence type="predicted"/>
<accession>A0A3M7Q116</accession>
<keyword evidence="1" id="KW-0472">Membrane</keyword>
<feature type="transmembrane region" description="Helical" evidence="1">
    <location>
        <begin position="15"/>
        <end position="40"/>
    </location>
</feature>
<dbReference type="EMBL" id="REGN01007829">
    <property type="protein sequence ID" value="RNA05156.1"/>
    <property type="molecule type" value="Genomic_DNA"/>
</dbReference>
<gene>
    <name evidence="2" type="ORF">BpHYR1_001177</name>
</gene>
<keyword evidence="1" id="KW-0812">Transmembrane</keyword>
<evidence type="ECO:0000313" key="2">
    <source>
        <dbReference type="EMBL" id="RNA05156.1"/>
    </source>
</evidence>
<keyword evidence="1" id="KW-1133">Transmembrane helix</keyword>
<evidence type="ECO:0000313" key="3">
    <source>
        <dbReference type="Proteomes" id="UP000276133"/>
    </source>
</evidence>
<protein>
    <submittedName>
        <fullName evidence="2">Uncharacterized protein</fullName>
    </submittedName>
</protein>
<comment type="caution">
    <text evidence="2">The sequence shown here is derived from an EMBL/GenBank/DDBJ whole genome shotgun (WGS) entry which is preliminary data.</text>
</comment>
<name>A0A3M7Q116_BRAPC</name>
<sequence>MKDLSKSLLNAHSSISVIFLVLRNTNIGDLLISVFTYFVLKKNNQHKKQKFKAFAQIYNSIKILSHNYLIKLKFEAIDNR</sequence>
<reference evidence="2 3" key="1">
    <citation type="journal article" date="2018" name="Sci. Rep.">
        <title>Genomic signatures of local adaptation to the degree of environmental predictability in rotifers.</title>
        <authorList>
            <person name="Franch-Gras L."/>
            <person name="Hahn C."/>
            <person name="Garcia-Roger E.M."/>
            <person name="Carmona M.J."/>
            <person name="Serra M."/>
            <person name="Gomez A."/>
        </authorList>
    </citation>
    <scope>NUCLEOTIDE SEQUENCE [LARGE SCALE GENOMIC DNA]</scope>
    <source>
        <strain evidence="2">HYR1</strain>
    </source>
</reference>
<dbReference type="Proteomes" id="UP000276133">
    <property type="component" value="Unassembled WGS sequence"/>
</dbReference>